<sequence>FTEVAKSRDVEVLEGKTQYVEFAGNLVPVTKSGEQLQLGFRAFRENRLPFTVRVKDQHADCVGRTLFMREARLPKGEPPQQPICVLNIVLPDEIIPEAILPEHELHKYSFIQDSSGLESYKRVDLRLSDISNLLGSDWVQLADELGVTPSDINRLKSEHPHSVAQQGLAMLRLWVSQAGNKAQASTLESALSRLGRDDIVQQCVFNVDQSSLHLFKDDSQDASIRRSIPYSDKDFMKDSESVEDLSRTSLRKTGDISEKDDKEERKYEAEEKEVDEVRKSVSERRKEIEKRLSLENPLEKRTETITEKASLERGEDLSEKEIAEEKRVSSPEEEPSELSFEQKRLSFEQGKRVIEMKPDKTTMKEVKERADERFLAEERKAAEALQEKKSMVEETSISFQEKRKSFEQGLMEEKSFETKEDSRKEDIRRDSALFEGVSQGLVRLDAAFAAAPQVQDLLSPKVSKTPPPSPAEFKNITGTVAWTEEPSADVAVKAPQSQDWADKGKPDSTIELSKKEVSRQVTSEHGPTEADFYPPKPSPRPIKHDTPDESPDLQTSNEDLQDYSVRKKFWEQMSSSSQELQRSQDLVTPPVPRPRSSIVSSVPLLKSEAESDTETTATTLSDSTVRIKNLQQDAISKQSFTGSSDASDKEEGSETEAVDKVKVLSSVLTTAETVASDTTNEQTDLISQPTAIESSDSEAEYIAKIGEETLAYENTAFVPDEEADTTNEKTTSKDEISHTFTAVNTTAPVAATRKTHYERSVSLPTEDISDISENSVRARKRFFEAQIKKEMVVDQLMTQLEEEASPEHKSFHHKTSDIPTSDTQTMVSRQIHSHIFSHELEEQIESLVPENKHISQQILGAEAVEPITVKEIASTFEKVDAQKFVKRTDSVSYEAEVVQVKDWDIDTLSSKKMDDDLENVSRVSQKSTAAMDIKKPSHGTKESTQLDKSLNLEELDISDSHHQISEEVAEVIKFRSDSISKPSDSLEVHIDKSEIEESEKEMEIDEELKQLEAGLLENRNKILNEIDEDKVPEITVTYSGKQRPDSYSQGESEDTQSESDITPEDLRDKEALSKLQDWEQDIIVHPMDAKSDIKFDTDISPVSRSPHVYTPEEHIPDTVWEVPIQQEPETIEQETVEDIPIEKQPIVEKDEEESQRSLTESCEIKSDITQSQDFGVDQHDTELSLTESALELKGLRVGEQPKECKLTEDEAREIAKEIVNNIEMEISKRPDLMAEIYDESSISVTAVHLADTQISDYIKKITGKGDLEVKLIESVLAKKQREQIVKLSRTDTTTSSLEITDEDLRSSGVETDNSPLESQGSRLCPVEDKSEDDTTEDFLKHEKDLDDDLEKIKDKEVVDKTLAEVKESLEAAQVELIEENKNKKEVHKQSPSEFEFKVLALEKYADEYIQECHIEEVGTTVSMKTTVDEKPLNATLIASIKDKEELKGELHTVTSNQIGYIKDNNKEVVTDNKQIDFEKRQSLQKDIEVNENIVITSDRSEINRSQRGSASFSDEEEKSSHSKLAQDIIVTPESIMSKTLLED</sequence>
<dbReference type="EMBL" id="GEBQ01008032">
    <property type="protein sequence ID" value="JAT31945.1"/>
    <property type="molecule type" value="Transcribed_RNA"/>
</dbReference>
<keyword evidence="3" id="KW-0040">ANK repeat</keyword>
<evidence type="ECO:0000256" key="2">
    <source>
        <dbReference type="ARBA" id="ARBA00022737"/>
    </source>
</evidence>
<dbReference type="SMART" id="SM00005">
    <property type="entry name" value="DEATH"/>
    <property type="match status" value="1"/>
</dbReference>
<keyword evidence="2" id="KW-0677">Repeat</keyword>
<keyword evidence="5" id="KW-0175">Coiled coil</keyword>
<dbReference type="Pfam" id="PF17809">
    <property type="entry name" value="UPA_2"/>
    <property type="match status" value="1"/>
</dbReference>
<feature type="coiled-coil region" evidence="5">
    <location>
        <begin position="1355"/>
        <end position="1389"/>
    </location>
</feature>
<feature type="non-terminal residue" evidence="8">
    <location>
        <position position="1543"/>
    </location>
</feature>
<evidence type="ECO:0000313" key="8">
    <source>
        <dbReference type="EMBL" id="JAT31945.1"/>
    </source>
</evidence>
<dbReference type="GO" id="GO:0016020">
    <property type="term" value="C:membrane"/>
    <property type="evidence" value="ECO:0007669"/>
    <property type="project" value="UniProtKB-SubCell"/>
</dbReference>
<feature type="non-terminal residue" evidence="8">
    <location>
        <position position="1"/>
    </location>
</feature>
<feature type="compositionally biased region" description="Basic and acidic residues" evidence="6">
    <location>
        <begin position="932"/>
        <end position="945"/>
    </location>
</feature>
<feature type="compositionally biased region" description="Acidic residues" evidence="6">
    <location>
        <begin position="1051"/>
        <end position="1063"/>
    </location>
</feature>
<feature type="compositionally biased region" description="Acidic residues" evidence="6">
    <location>
        <begin position="1129"/>
        <end position="1139"/>
    </location>
</feature>
<dbReference type="CDD" id="cd08317">
    <property type="entry name" value="Death_ank"/>
    <property type="match status" value="1"/>
</dbReference>
<dbReference type="InterPro" id="IPR011029">
    <property type="entry name" value="DEATH-like_dom_sf"/>
</dbReference>
<name>A0A1B6M7P1_9HEMI</name>
<dbReference type="Gene3D" id="1.10.533.10">
    <property type="entry name" value="Death Domain, Fas"/>
    <property type="match status" value="1"/>
</dbReference>
<feature type="region of interest" description="Disordered" evidence="6">
    <location>
        <begin position="923"/>
        <end position="945"/>
    </location>
</feature>
<feature type="coiled-coil region" evidence="5">
    <location>
        <begin position="367"/>
        <end position="395"/>
    </location>
</feature>
<comment type="subcellular location">
    <subcellularLocation>
        <location evidence="1">Membrane</location>
    </subcellularLocation>
</comment>
<keyword evidence="4" id="KW-0472">Membrane</keyword>
<feature type="compositionally biased region" description="Basic and acidic residues" evidence="6">
    <location>
        <begin position="500"/>
        <end position="518"/>
    </location>
</feature>
<dbReference type="Gene3D" id="2.60.40.2660">
    <property type="match status" value="1"/>
</dbReference>
<feature type="domain" description="Death" evidence="7">
    <location>
        <begin position="123"/>
        <end position="201"/>
    </location>
</feature>
<dbReference type="GO" id="GO:0007165">
    <property type="term" value="P:signal transduction"/>
    <property type="evidence" value="ECO:0007669"/>
    <property type="project" value="InterPro"/>
</dbReference>
<protein>
    <recommendedName>
        <fullName evidence="7">Death domain-containing protein</fullName>
    </recommendedName>
</protein>
<accession>A0A1B6M7P1</accession>
<feature type="region of interest" description="Disordered" evidence="6">
    <location>
        <begin position="1298"/>
        <end position="1336"/>
    </location>
</feature>
<dbReference type="InterPro" id="IPR000488">
    <property type="entry name" value="Death_dom"/>
</dbReference>
<evidence type="ECO:0000256" key="4">
    <source>
        <dbReference type="ARBA" id="ARBA00023136"/>
    </source>
</evidence>
<feature type="region of interest" description="Disordered" evidence="6">
    <location>
        <begin position="1026"/>
        <end position="1073"/>
    </location>
</feature>
<organism evidence="8">
    <name type="scientific">Graphocephala atropunctata</name>
    <dbReference type="NCBI Taxonomy" id="36148"/>
    <lineage>
        <taxon>Eukaryota</taxon>
        <taxon>Metazoa</taxon>
        <taxon>Ecdysozoa</taxon>
        <taxon>Arthropoda</taxon>
        <taxon>Hexapoda</taxon>
        <taxon>Insecta</taxon>
        <taxon>Pterygota</taxon>
        <taxon>Neoptera</taxon>
        <taxon>Paraneoptera</taxon>
        <taxon>Hemiptera</taxon>
        <taxon>Auchenorrhyncha</taxon>
        <taxon>Membracoidea</taxon>
        <taxon>Cicadellidae</taxon>
        <taxon>Cicadellinae</taxon>
        <taxon>Cicadellini</taxon>
        <taxon>Graphocephala</taxon>
    </lineage>
</organism>
<evidence type="ECO:0000256" key="5">
    <source>
        <dbReference type="SAM" id="Coils"/>
    </source>
</evidence>
<feature type="compositionally biased region" description="Polar residues" evidence="6">
    <location>
        <begin position="1308"/>
        <end position="1321"/>
    </location>
</feature>
<reference evidence="8" key="1">
    <citation type="submission" date="2015-11" db="EMBL/GenBank/DDBJ databases">
        <title>De novo transcriptome assembly of four potential Pierce s Disease insect vectors from Arizona vineyards.</title>
        <authorList>
            <person name="Tassone E.E."/>
        </authorList>
    </citation>
    <scope>NUCLEOTIDE SEQUENCE</scope>
</reference>
<dbReference type="PANTHER" id="PTHR24123:SF141">
    <property type="entry name" value="ANKYRIN 2, ISOFORM U"/>
    <property type="match status" value="1"/>
</dbReference>
<dbReference type="InterPro" id="IPR040745">
    <property type="entry name" value="Ankyrin_UPA"/>
</dbReference>
<dbReference type="PROSITE" id="PS50017">
    <property type="entry name" value="DEATH_DOMAIN"/>
    <property type="match status" value="1"/>
</dbReference>
<evidence type="ECO:0000256" key="1">
    <source>
        <dbReference type="ARBA" id="ARBA00004370"/>
    </source>
</evidence>
<feature type="region of interest" description="Disordered" evidence="6">
    <location>
        <begin position="237"/>
        <end position="344"/>
    </location>
</feature>
<proteinExistence type="predicted"/>
<feature type="compositionally biased region" description="Basic and acidic residues" evidence="6">
    <location>
        <begin position="646"/>
        <end position="658"/>
    </location>
</feature>
<feature type="compositionally biased region" description="Polar residues" evidence="6">
    <location>
        <begin position="629"/>
        <end position="645"/>
    </location>
</feature>
<feature type="compositionally biased region" description="Low complexity" evidence="6">
    <location>
        <begin position="594"/>
        <end position="603"/>
    </location>
</feature>
<dbReference type="InterPro" id="IPR051165">
    <property type="entry name" value="Multifunctional_ANK_Repeat"/>
</dbReference>
<feature type="compositionally biased region" description="Low complexity" evidence="6">
    <location>
        <begin position="614"/>
        <end position="624"/>
    </location>
</feature>
<feature type="compositionally biased region" description="Polar residues" evidence="6">
    <location>
        <begin position="572"/>
        <end position="586"/>
    </location>
</feature>
<gene>
    <name evidence="8" type="ORF">g.47719</name>
</gene>
<feature type="region of interest" description="Disordered" evidence="6">
    <location>
        <begin position="453"/>
        <end position="658"/>
    </location>
</feature>
<feature type="compositionally biased region" description="Basic and acidic residues" evidence="6">
    <location>
        <begin position="237"/>
        <end position="330"/>
    </location>
</feature>
<dbReference type="PANTHER" id="PTHR24123">
    <property type="entry name" value="ANKYRIN REPEAT-CONTAINING"/>
    <property type="match status" value="1"/>
</dbReference>
<feature type="region of interest" description="Disordered" evidence="6">
    <location>
        <begin position="1096"/>
        <end position="1162"/>
    </location>
</feature>
<evidence type="ECO:0000259" key="7">
    <source>
        <dbReference type="PROSITE" id="PS50017"/>
    </source>
</evidence>
<dbReference type="Pfam" id="PF00531">
    <property type="entry name" value="Death"/>
    <property type="match status" value="1"/>
</dbReference>
<feature type="compositionally biased region" description="Polar residues" evidence="6">
    <location>
        <begin position="1036"/>
        <end position="1050"/>
    </location>
</feature>
<evidence type="ECO:0000256" key="3">
    <source>
        <dbReference type="ARBA" id="ARBA00023043"/>
    </source>
</evidence>
<feature type="region of interest" description="Disordered" evidence="6">
    <location>
        <begin position="1500"/>
        <end position="1528"/>
    </location>
</feature>
<dbReference type="SUPFAM" id="SSF47986">
    <property type="entry name" value="DEATH domain"/>
    <property type="match status" value="1"/>
</dbReference>
<evidence type="ECO:0000256" key="6">
    <source>
        <dbReference type="SAM" id="MobiDB-lite"/>
    </source>
</evidence>